<dbReference type="AlphaFoldDB" id="A0AAF1KWN7"/>
<sequence length="105" mass="11629">MLENPIFEQKSAFLSAMANEQRLRVLDILTRGEMPVGALADMIGLSQSALSQHLAKLRSAHMVKTRRDAQTVYYTVNSESVRKVLALLEEIFEAPEVKAEGLKAG</sequence>
<evidence type="ECO:0000256" key="2">
    <source>
        <dbReference type="ARBA" id="ARBA00023125"/>
    </source>
</evidence>
<keyword evidence="5" id="KW-0614">Plasmid</keyword>
<dbReference type="Proteomes" id="UP000249499">
    <property type="component" value="Plasmid unnamed2"/>
</dbReference>
<accession>A0AAF1KWN7</accession>
<geneLocation type="plasmid" evidence="5 6">
    <name>unnamed2</name>
</geneLocation>
<dbReference type="InterPro" id="IPR001845">
    <property type="entry name" value="HTH_ArsR_DNA-bd_dom"/>
</dbReference>
<keyword evidence="6" id="KW-1185">Reference proteome</keyword>
<dbReference type="GO" id="GO:0003700">
    <property type="term" value="F:DNA-binding transcription factor activity"/>
    <property type="evidence" value="ECO:0007669"/>
    <property type="project" value="InterPro"/>
</dbReference>
<dbReference type="PROSITE" id="PS50987">
    <property type="entry name" value="HTH_ARSR_2"/>
    <property type="match status" value="1"/>
</dbReference>
<gene>
    <name evidence="5" type="ORF">PR017_26005</name>
</gene>
<protein>
    <submittedName>
        <fullName evidence="5">Metalloregulator ArsR/SmtB family transcription factor</fullName>
    </submittedName>
</protein>
<reference evidence="5 6" key="1">
    <citation type="journal article" date="2018" name="Sci. Rep.">
        <title>Rhizobium tumorigenes sp. nov., a novel plant tumorigenic bacterium isolated from cane gall tumors on thornless blackberry.</title>
        <authorList>
            <person name="Kuzmanovi N."/>
            <person name="Smalla K."/>
            <person name="Gronow S."/>
            <person name="PuBawska J."/>
        </authorList>
    </citation>
    <scope>NUCLEOTIDE SEQUENCE [LARGE SCALE GENOMIC DNA]</scope>
    <source>
        <strain evidence="5 6">1078</strain>
    </source>
</reference>
<dbReference type="NCBIfam" id="NF033788">
    <property type="entry name" value="HTH_metalloreg"/>
    <property type="match status" value="1"/>
</dbReference>
<dbReference type="InterPro" id="IPR051011">
    <property type="entry name" value="Metal_resp_trans_reg"/>
</dbReference>
<keyword evidence="1" id="KW-0805">Transcription regulation</keyword>
<dbReference type="PANTHER" id="PTHR43132:SF2">
    <property type="entry name" value="ARSENICAL RESISTANCE OPERON REPRESSOR ARSR-RELATED"/>
    <property type="match status" value="1"/>
</dbReference>
<dbReference type="InterPro" id="IPR036388">
    <property type="entry name" value="WH-like_DNA-bd_sf"/>
</dbReference>
<evidence type="ECO:0000313" key="5">
    <source>
        <dbReference type="EMBL" id="WFR99101.1"/>
    </source>
</evidence>
<dbReference type="SMART" id="SM00418">
    <property type="entry name" value="HTH_ARSR"/>
    <property type="match status" value="1"/>
</dbReference>
<dbReference type="KEGG" id="rtu:PR017_26005"/>
<dbReference type="InterPro" id="IPR011991">
    <property type="entry name" value="ArsR-like_HTH"/>
</dbReference>
<evidence type="ECO:0000259" key="4">
    <source>
        <dbReference type="PROSITE" id="PS50987"/>
    </source>
</evidence>
<dbReference type="Pfam" id="PF01022">
    <property type="entry name" value="HTH_5"/>
    <property type="match status" value="1"/>
</dbReference>
<dbReference type="CDD" id="cd00090">
    <property type="entry name" value="HTH_ARSR"/>
    <property type="match status" value="1"/>
</dbReference>
<dbReference type="InterPro" id="IPR036390">
    <property type="entry name" value="WH_DNA-bd_sf"/>
</dbReference>
<reference evidence="6" key="2">
    <citation type="journal article" date="2023" name="MicrobiologyOpen">
        <title>Genomics of the tumorigenes clade of the family Rhizobiaceae and description of Rhizobium rhododendri sp. nov.</title>
        <authorList>
            <person name="Kuzmanovic N."/>
            <person name="diCenzo G.C."/>
            <person name="Bunk B."/>
            <person name="Sproeer C."/>
            <person name="Fruehling A."/>
            <person name="Neumann-Schaal M."/>
            <person name="Overmann J."/>
            <person name="Smalla K."/>
        </authorList>
    </citation>
    <scope>NUCLEOTIDE SEQUENCE [LARGE SCALE GENOMIC DNA]</scope>
    <source>
        <strain evidence="6">1078</strain>
        <plasmid evidence="6">unnamed2</plasmid>
    </source>
</reference>
<keyword evidence="3" id="KW-0804">Transcription</keyword>
<evidence type="ECO:0000256" key="3">
    <source>
        <dbReference type="ARBA" id="ARBA00023163"/>
    </source>
</evidence>
<organism evidence="5 6">
    <name type="scientific">Rhizobium tumorigenes</name>
    <dbReference type="NCBI Taxonomy" id="2041385"/>
    <lineage>
        <taxon>Bacteria</taxon>
        <taxon>Pseudomonadati</taxon>
        <taxon>Pseudomonadota</taxon>
        <taxon>Alphaproteobacteria</taxon>
        <taxon>Hyphomicrobiales</taxon>
        <taxon>Rhizobiaceae</taxon>
        <taxon>Rhizobium/Agrobacterium group</taxon>
        <taxon>Rhizobium</taxon>
    </lineage>
</organism>
<dbReference type="SUPFAM" id="SSF46785">
    <property type="entry name" value="Winged helix' DNA-binding domain"/>
    <property type="match status" value="1"/>
</dbReference>
<dbReference type="GO" id="GO:0003677">
    <property type="term" value="F:DNA binding"/>
    <property type="evidence" value="ECO:0007669"/>
    <property type="project" value="UniProtKB-KW"/>
</dbReference>
<evidence type="ECO:0000256" key="1">
    <source>
        <dbReference type="ARBA" id="ARBA00023015"/>
    </source>
</evidence>
<dbReference type="PANTHER" id="PTHR43132">
    <property type="entry name" value="ARSENICAL RESISTANCE OPERON REPRESSOR ARSR-RELATED"/>
    <property type="match status" value="1"/>
</dbReference>
<dbReference type="RefSeq" id="WP_111220992.1">
    <property type="nucleotide sequence ID" value="NZ_CP117259.1"/>
</dbReference>
<proteinExistence type="predicted"/>
<dbReference type="Gene3D" id="1.10.10.10">
    <property type="entry name" value="Winged helix-like DNA-binding domain superfamily/Winged helix DNA-binding domain"/>
    <property type="match status" value="1"/>
</dbReference>
<dbReference type="EMBL" id="CP117259">
    <property type="protein sequence ID" value="WFR99101.1"/>
    <property type="molecule type" value="Genomic_DNA"/>
</dbReference>
<feature type="domain" description="HTH arsR-type" evidence="4">
    <location>
        <begin position="2"/>
        <end position="96"/>
    </location>
</feature>
<name>A0AAF1KWN7_9HYPH</name>
<evidence type="ECO:0000313" key="6">
    <source>
        <dbReference type="Proteomes" id="UP000249499"/>
    </source>
</evidence>
<dbReference type="PRINTS" id="PR00778">
    <property type="entry name" value="HTHARSR"/>
</dbReference>
<keyword evidence="2" id="KW-0238">DNA-binding</keyword>